<dbReference type="PANTHER" id="PTHR13062">
    <property type="entry name" value="COLLAGENASE"/>
    <property type="match status" value="1"/>
</dbReference>
<dbReference type="Pfam" id="PF20773">
    <property type="entry name" value="InhA-like_MAM"/>
    <property type="match status" value="1"/>
</dbReference>
<feature type="region of interest" description="Disordered" evidence="10">
    <location>
        <begin position="26"/>
        <end position="50"/>
    </location>
</feature>
<evidence type="ECO:0000313" key="15">
    <source>
        <dbReference type="Proteomes" id="UP000285376"/>
    </source>
</evidence>
<gene>
    <name evidence="14" type="ORF">D1832_03155</name>
</gene>
<dbReference type="NCBIfam" id="TIGR03296">
    <property type="entry name" value="M6dom_TIGR03296"/>
    <property type="match status" value="1"/>
</dbReference>
<evidence type="ECO:0000256" key="5">
    <source>
        <dbReference type="ARBA" id="ARBA00022723"/>
    </source>
</evidence>
<evidence type="ECO:0000256" key="6">
    <source>
        <dbReference type="ARBA" id="ARBA00022729"/>
    </source>
</evidence>
<evidence type="ECO:0000313" key="14">
    <source>
        <dbReference type="EMBL" id="RHW47025.1"/>
    </source>
</evidence>
<evidence type="ECO:0000259" key="12">
    <source>
        <dbReference type="Pfam" id="PF05547"/>
    </source>
</evidence>
<dbReference type="InterPro" id="IPR008757">
    <property type="entry name" value="Peptidase_M6-like_domain"/>
</dbReference>
<dbReference type="Pfam" id="PF20774">
    <property type="entry name" value="InhA-like_VEG"/>
    <property type="match status" value="1"/>
</dbReference>
<comment type="cofactor">
    <cofactor evidence="1">
        <name>Zn(2+)</name>
        <dbReference type="ChEBI" id="CHEBI:29105"/>
    </cofactor>
</comment>
<evidence type="ECO:0000256" key="2">
    <source>
        <dbReference type="ARBA" id="ARBA00004613"/>
    </source>
</evidence>
<dbReference type="PANTHER" id="PTHR13062:SF12">
    <property type="entry name" value="ALPHA-2-MACROGLOBULIN DOMAIN-CONTAINING PROTEIN"/>
    <property type="match status" value="1"/>
</dbReference>
<keyword evidence="3" id="KW-0964">Secreted</keyword>
<keyword evidence="6 11" id="KW-0732">Signal</keyword>
<dbReference type="GO" id="GO:0006508">
    <property type="term" value="P:proteolysis"/>
    <property type="evidence" value="ECO:0007669"/>
    <property type="project" value="UniProtKB-KW"/>
</dbReference>
<dbReference type="InterPro" id="IPR048665">
    <property type="entry name" value="InhA-like_VEG"/>
</dbReference>
<feature type="domain" description="Peptidase M6-like" evidence="12">
    <location>
        <begin position="104"/>
        <end position="411"/>
    </location>
</feature>
<dbReference type="GO" id="GO:0008237">
    <property type="term" value="F:metallopeptidase activity"/>
    <property type="evidence" value="ECO:0007669"/>
    <property type="project" value="UniProtKB-KW"/>
</dbReference>
<evidence type="ECO:0000256" key="3">
    <source>
        <dbReference type="ARBA" id="ARBA00022525"/>
    </source>
</evidence>
<accession>A0A417Z8Q1</accession>
<evidence type="ECO:0000256" key="11">
    <source>
        <dbReference type="SAM" id="SignalP"/>
    </source>
</evidence>
<dbReference type="InterPro" id="IPR012300">
    <property type="entry name" value="Pept_M6_InhA"/>
</dbReference>
<dbReference type="AlphaFoldDB" id="A0A417Z8Q1"/>
<protein>
    <submittedName>
        <fullName evidence="14">M6 family metalloprotease domain-containing protein</fullName>
    </submittedName>
</protein>
<dbReference type="NCBIfam" id="NF038128">
    <property type="entry name" value="choice_anch_J"/>
    <property type="match status" value="1"/>
</dbReference>
<evidence type="ECO:0000256" key="10">
    <source>
        <dbReference type="SAM" id="MobiDB-lite"/>
    </source>
</evidence>
<keyword evidence="4 14" id="KW-0645">Protease</keyword>
<evidence type="ECO:0000256" key="9">
    <source>
        <dbReference type="ARBA" id="ARBA00023049"/>
    </source>
</evidence>
<dbReference type="Proteomes" id="UP000285376">
    <property type="component" value="Unassembled WGS sequence"/>
</dbReference>
<evidence type="ECO:0000259" key="13">
    <source>
        <dbReference type="Pfam" id="PF20774"/>
    </source>
</evidence>
<dbReference type="SUPFAM" id="SSF55486">
    <property type="entry name" value="Metalloproteases ('zincins'), catalytic domain"/>
    <property type="match status" value="1"/>
</dbReference>
<name>A0A417Z8Q1_9MICO</name>
<feature type="chain" id="PRO_5019053591" evidence="11">
    <location>
        <begin position="29"/>
        <end position="774"/>
    </location>
</feature>
<proteinExistence type="predicted"/>
<comment type="caution">
    <text evidence="14">The sequence shown here is derived from an EMBL/GenBank/DDBJ whole genome shotgun (WGS) entry which is preliminary data.</text>
</comment>
<sequence>MTQRRIASTVIGTMTVFGLVVAPSAVSAESPPQGDANQRQARSDNRPNPLAEQQNELRKAAVDALLKGEATTTTVNGKRVIAVKGGDHGKGKGHKGKKKDRYVQYDVNREANILSFLVEFGDQTKPAAGGAAGPLHNQIAQPDEKLDGGATDDNTTLWKADFNRSHYLDMMFGVGESFKDFYAKQSNGRFAVKGDVSDWVKVPFNEARYGHNPVEGDGTSEAEGSWSFIRDSATAWVEAQKKAGKTDAQIKAYLADYDKWDRYDYDGDGNFDEPDGYIDHFQAIHAGEGEEAGGGAQGDDAIWSHRWYAYSNNAGKTGPAENKLGGVPLGNTGLWIGDYTTEPENGGLGVFTHEFGHDLGLPDLYDTTNRAQNDVSYWSLMSAGSWLGDGKTDIGSRPGYMGPWEKLQLGWLDATSVPYGKSQKVAVGPSDRDSAKLPQAVVVGLPDKTITTTYNTPQSGKSEWWGGSADNLNSTLTRSIDLTGKKSATLTTGAWYEIEEGYDFLYGEVSTDGGSTWAQVGKEVTGENKNWSQLSFDLSAYAGKKIDFRFRYQTDGGVHMAGPFLDDIKVVADGATLLSDDVESGDNGWVAKGFSRTSGSTSEKKSHYYMAENRQYNGYDRYLKTGPYNFGFLTTQPNLVEHFAFTTGMLVWYVDNEYEDNNVSTHPGHGLVLPVDSHAKAMKWSDGTNVSNKLQPWDAPFSRQKTPSLTLHRNDAPTTWRSAPGVATFDDRKATNYYDATNPTGSTLTAGSGVTLTVSGETRDRMNIHVKYSK</sequence>
<keyword evidence="9 14" id="KW-0482">Metalloprotease</keyword>
<dbReference type="Pfam" id="PF05547">
    <property type="entry name" value="Peptidase_M6"/>
    <property type="match status" value="1"/>
</dbReference>
<dbReference type="PIRSF" id="PIRSF007519">
    <property type="entry name" value="Protease_InhA"/>
    <property type="match status" value="1"/>
</dbReference>
<reference evidence="14 15" key="1">
    <citation type="submission" date="2018-08" db="EMBL/GenBank/DDBJ databases">
        <title>Whole genome sequence analysis of Dermacoccus abyssi bacteria isolated from Deep Mariana trench Micromonospora spp reveals genes involved in the environmental adaptation and production of secondary metabolites.</title>
        <authorList>
            <person name="Abdel-Mageed W.M."/>
            <person name="Lehri B."/>
            <person name="Nouioui I."/>
            <person name="Goodfellow I."/>
            <person name="Jaspars M."/>
            <person name="Karlyshev A."/>
        </authorList>
    </citation>
    <scope>NUCLEOTIDE SEQUENCE [LARGE SCALE GENOMIC DNA]</scope>
    <source>
        <strain evidence="14 15">MT1.1</strain>
    </source>
</reference>
<comment type="subcellular location">
    <subcellularLocation>
        <location evidence="2">Secreted</location>
    </subcellularLocation>
</comment>
<keyword evidence="5" id="KW-0479">Metal-binding</keyword>
<evidence type="ECO:0000256" key="1">
    <source>
        <dbReference type="ARBA" id="ARBA00001947"/>
    </source>
</evidence>
<evidence type="ECO:0000256" key="4">
    <source>
        <dbReference type="ARBA" id="ARBA00022670"/>
    </source>
</evidence>
<keyword evidence="7" id="KW-0378">Hydrolase</keyword>
<dbReference type="GO" id="GO:0005576">
    <property type="term" value="C:extracellular region"/>
    <property type="evidence" value="ECO:0007669"/>
    <property type="project" value="UniProtKB-SubCell"/>
</dbReference>
<keyword evidence="8" id="KW-0862">Zinc</keyword>
<feature type="signal peptide" evidence="11">
    <location>
        <begin position="1"/>
        <end position="28"/>
    </location>
</feature>
<evidence type="ECO:0000256" key="8">
    <source>
        <dbReference type="ARBA" id="ARBA00022833"/>
    </source>
</evidence>
<dbReference type="EMBL" id="QWLM01000003">
    <property type="protein sequence ID" value="RHW47025.1"/>
    <property type="molecule type" value="Genomic_DNA"/>
</dbReference>
<dbReference type="Gene3D" id="2.60.120.260">
    <property type="entry name" value="Galactose-binding domain-like"/>
    <property type="match status" value="1"/>
</dbReference>
<dbReference type="RefSeq" id="WP_118912602.1">
    <property type="nucleotide sequence ID" value="NZ_CBCRVH010000006.1"/>
</dbReference>
<evidence type="ECO:0000256" key="7">
    <source>
        <dbReference type="ARBA" id="ARBA00022801"/>
    </source>
</evidence>
<organism evidence="14 15">
    <name type="scientific">Dermacoccus abyssi</name>
    <dbReference type="NCBI Taxonomy" id="322596"/>
    <lineage>
        <taxon>Bacteria</taxon>
        <taxon>Bacillati</taxon>
        <taxon>Actinomycetota</taxon>
        <taxon>Actinomycetes</taxon>
        <taxon>Micrococcales</taxon>
        <taxon>Dermacoccaceae</taxon>
        <taxon>Dermacoccus</taxon>
    </lineage>
</organism>
<feature type="domain" description="Immune inhibitor A-like metallopeptidase VEG" evidence="13">
    <location>
        <begin position="603"/>
        <end position="768"/>
    </location>
</feature>
<dbReference type="GO" id="GO:0046872">
    <property type="term" value="F:metal ion binding"/>
    <property type="evidence" value="ECO:0007669"/>
    <property type="project" value="UniProtKB-KW"/>
</dbReference>